<proteinExistence type="predicted"/>
<dbReference type="RefSeq" id="WP_126619685.1">
    <property type="nucleotide sequence ID" value="NZ_JBHUCY010000014.1"/>
</dbReference>
<comment type="caution">
    <text evidence="1">The sequence shown here is derived from an EMBL/GenBank/DDBJ whole genome shotgun (WGS) entry which is preliminary data.</text>
</comment>
<keyword evidence="2" id="KW-1185">Reference proteome</keyword>
<protein>
    <submittedName>
        <fullName evidence="1">Uncharacterized protein</fullName>
    </submittedName>
</protein>
<gene>
    <name evidence="1" type="ORF">EJ903_22485</name>
</gene>
<organism evidence="1 2">
    <name type="scientific">Azospirillum griseum</name>
    <dbReference type="NCBI Taxonomy" id="2496639"/>
    <lineage>
        <taxon>Bacteria</taxon>
        <taxon>Pseudomonadati</taxon>
        <taxon>Pseudomonadota</taxon>
        <taxon>Alphaproteobacteria</taxon>
        <taxon>Rhodospirillales</taxon>
        <taxon>Azospirillaceae</taxon>
        <taxon>Azospirillum</taxon>
    </lineage>
</organism>
<evidence type="ECO:0000313" key="1">
    <source>
        <dbReference type="EMBL" id="RTR15659.1"/>
    </source>
</evidence>
<evidence type="ECO:0000313" key="2">
    <source>
        <dbReference type="Proteomes" id="UP000277007"/>
    </source>
</evidence>
<dbReference type="EMBL" id="RXMA01000032">
    <property type="protein sequence ID" value="RTR15659.1"/>
    <property type="molecule type" value="Genomic_DNA"/>
</dbReference>
<dbReference type="Proteomes" id="UP000277007">
    <property type="component" value="Unassembled WGS sequence"/>
</dbReference>
<sequence>MLIVVLLVHEAGHCVAAARLRVPIRRALIVAADPAARIGAGDDLSVLHGGGAGRYEGIAGMIAGVGSGWADAWGLVAAPGQ</sequence>
<accession>A0A431VB97</accession>
<reference evidence="1 2" key="1">
    <citation type="submission" date="2018-12" db="EMBL/GenBank/DDBJ databases">
        <authorList>
            <person name="Yang Y."/>
        </authorList>
    </citation>
    <scope>NUCLEOTIDE SEQUENCE [LARGE SCALE GENOMIC DNA]</scope>
    <source>
        <strain evidence="1 2">L-25-5w-1</strain>
    </source>
</reference>
<dbReference type="AlphaFoldDB" id="A0A431VB97"/>
<name>A0A431VB97_9PROT</name>